<dbReference type="Proteomes" id="UP000192761">
    <property type="component" value="Unassembled WGS sequence"/>
</dbReference>
<dbReference type="Pfam" id="PF00990">
    <property type="entry name" value="GGDEF"/>
    <property type="match status" value="1"/>
</dbReference>
<reference evidence="5 6" key="1">
    <citation type="submission" date="2017-04" db="EMBL/GenBank/DDBJ databases">
        <authorList>
            <person name="Afonso C.L."/>
            <person name="Miller P.J."/>
            <person name="Scott M.A."/>
            <person name="Spackman E."/>
            <person name="Goraichik I."/>
            <person name="Dimitrov K.M."/>
            <person name="Suarez D.L."/>
            <person name="Swayne D.E."/>
        </authorList>
    </citation>
    <scope>NUCLEOTIDE SEQUENCE [LARGE SCALE GENOMIC DNA]</scope>
    <source>
        <strain evidence="5 6">DSM 23236</strain>
    </source>
</reference>
<dbReference type="GO" id="GO:1902201">
    <property type="term" value="P:negative regulation of bacterial-type flagellum-dependent cell motility"/>
    <property type="evidence" value="ECO:0007669"/>
    <property type="project" value="TreeGrafter"/>
</dbReference>
<feature type="transmembrane region" description="Helical" evidence="3">
    <location>
        <begin position="154"/>
        <end position="172"/>
    </location>
</feature>
<keyword evidence="3" id="KW-0812">Transmembrane</keyword>
<evidence type="ECO:0000313" key="5">
    <source>
        <dbReference type="EMBL" id="SMC28042.1"/>
    </source>
</evidence>
<dbReference type="InterPro" id="IPR029787">
    <property type="entry name" value="Nucleotide_cyclase"/>
</dbReference>
<name>A0A1W1XW11_9NEIS</name>
<dbReference type="GO" id="GO:0052621">
    <property type="term" value="F:diguanylate cyclase activity"/>
    <property type="evidence" value="ECO:0007669"/>
    <property type="project" value="UniProtKB-EC"/>
</dbReference>
<dbReference type="EMBL" id="FWXD01000020">
    <property type="protein sequence ID" value="SMC28042.1"/>
    <property type="molecule type" value="Genomic_DNA"/>
</dbReference>
<feature type="transmembrane region" description="Helical" evidence="3">
    <location>
        <begin position="192"/>
        <end position="214"/>
    </location>
</feature>
<dbReference type="OrthoDB" id="5571399at2"/>
<feature type="transmembrane region" description="Helical" evidence="3">
    <location>
        <begin position="68"/>
        <end position="90"/>
    </location>
</feature>
<dbReference type="GO" id="GO:0005886">
    <property type="term" value="C:plasma membrane"/>
    <property type="evidence" value="ECO:0007669"/>
    <property type="project" value="TreeGrafter"/>
</dbReference>
<keyword evidence="3" id="KW-0472">Membrane</keyword>
<dbReference type="SUPFAM" id="SSF55073">
    <property type="entry name" value="Nucleotide cyclase"/>
    <property type="match status" value="1"/>
</dbReference>
<dbReference type="InterPro" id="IPR000160">
    <property type="entry name" value="GGDEF_dom"/>
</dbReference>
<feature type="domain" description="GGDEF" evidence="4">
    <location>
        <begin position="264"/>
        <end position="393"/>
    </location>
</feature>
<gene>
    <name evidence="5" type="ORF">SAMN02745857_03075</name>
</gene>
<dbReference type="PANTHER" id="PTHR45138">
    <property type="entry name" value="REGULATORY COMPONENTS OF SENSORY TRANSDUCTION SYSTEM"/>
    <property type="match status" value="1"/>
</dbReference>
<evidence type="ECO:0000313" key="6">
    <source>
        <dbReference type="Proteomes" id="UP000192761"/>
    </source>
</evidence>
<dbReference type="CDD" id="cd01949">
    <property type="entry name" value="GGDEF"/>
    <property type="match status" value="1"/>
</dbReference>
<dbReference type="GO" id="GO:0043709">
    <property type="term" value="P:cell adhesion involved in single-species biofilm formation"/>
    <property type="evidence" value="ECO:0007669"/>
    <property type="project" value="TreeGrafter"/>
</dbReference>
<feature type="transmembrane region" description="Helical" evidence="3">
    <location>
        <begin position="102"/>
        <end position="120"/>
    </location>
</feature>
<dbReference type="SMART" id="SM00267">
    <property type="entry name" value="GGDEF"/>
    <property type="match status" value="1"/>
</dbReference>
<dbReference type="InterPro" id="IPR043128">
    <property type="entry name" value="Rev_trsase/Diguanyl_cyclase"/>
</dbReference>
<feature type="transmembrane region" description="Helical" evidence="3">
    <location>
        <begin position="12"/>
        <end position="31"/>
    </location>
</feature>
<dbReference type="AlphaFoldDB" id="A0A1W1XW11"/>
<organism evidence="5 6">
    <name type="scientific">Andreprevotia lacus DSM 23236</name>
    <dbReference type="NCBI Taxonomy" id="1121001"/>
    <lineage>
        <taxon>Bacteria</taxon>
        <taxon>Pseudomonadati</taxon>
        <taxon>Pseudomonadota</taxon>
        <taxon>Betaproteobacteria</taxon>
        <taxon>Neisseriales</taxon>
        <taxon>Chitinibacteraceae</taxon>
        <taxon>Andreprevotia</taxon>
    </lineage>
</organism>
<evidence type="ECO:0000256" key="2">
    <source>
        <dbReference type="ARBA" id="ARBA00034247"/>
    </source>
</evidence>
<dbReference type="Gene3D" id="3.30.70.270">
    <property type="match status" value="1"/>
</dbReference>
<keyword evidence="6" id="KW-1185">Reference proteome</keyword>
<evidence type="ECO:0000259" key="4">
    <source>
        <dbReference type="PROSITE" id="PS50887"/>
    </source>
</evidence>
<accession>A0A1W1XW11</accession>
<feature type="transmembrane region" description="Helical" evidence="3">
    <location>
        <begin position="126"/>
        <end position="145"/>
    </location>
</feature>
<dbReference type="STRING" id="1121001.SAMN02745857_03075"/>
<keyword evidence="3" id="KW-1133">Transmembrane helix</keyword>
<evidence type="ECO:0000256" key="1">
    <source>
        <dbReference type="ARBA" id="ARBA00012528"/>
    </source>
</evidence>
<dbReference type="PANTHER" id="PTHR45138:SF9">
    <property type="entry name" value="DIGUANYLATE CYCLASE DGCM-RELATED"/>
    <property type="match status" value="1"/>
</dbReference>
<protein>
    <recommendedName>
        <fullName evidence="1">diguanylate cyclase</fullName>
        <ecNumber evidence="1">2.7.7.65</ecNumber>
    </recommendedName>
</protein>
<dbReference type="NCBIfam" id="TIGR00254">
    <property type="entry name" value="GGDEF"/>
    <property type="match status" value="1"/>
</dbReference>
<dbReference type="EC" id="2.7.7.65" evidence="1"/>
<dbReference type="PROSITE" id="PS50887">
    <property type="entry name" value="GGDEF"/>
    <property type="match status" value="1"/>
</dbReference>
<comment type="catalytic activity">
    <reaction evidence="2">
        <text>2 GTP = 3',3'-c-di-GMP + 2 diphosphate</text>
        <dbReference type="Rhea" id="RHEA:24898"/>
        <dbReference type="ChEBI" id="CHEBI:33019"/>
        <dbReference type="ChEBI" id="CHEBI:37565"/>
        <dbReference type="ChEBI" id="CHEBI:58805"/>
        <dbReference type="EC" id="2.7.7.65"/>
    </reaction>
</comment>
<dbReference type="RefSeq" id="WP_084091792.1">
    <property type="nucleotide sequence ID" value="NZ_FWXD01000020.1"/>
</dbReference>
<evidence type="ECO:0000256" key="3">
    <source>
        <dbReference type="SAM" id="Phobius"/>
    </source>
</evidence>
<proteinExistence type="predicted"/>
<feature type="transmembrane region" description="Helical" evidence="3">
    <location>
        <begin position="43"/>
        <end position="62"/>
    </location>
</feature>
<sequence>MTLATLDTPTMLLFASTCHTMMAGVLLLFWLTRNTGPGFGWWVWNEALVAIGLIALLARQWLPLAPTAIVSNAALIFCVPMIELGLRIFLRRRLQPGMTVSWLLATAVFAVWLGALLNGADTVTRVQIISIGNLLQYGWGLSLFVRCLTPATRVPLGLLILGVAIQMVVYLLRVAPLLQGGNPGYQLMNDVLLAWLILASVFCGIGRTCAKLMLVHGRIESELRHTQAALEKRANVDALTQLASRSHFESALPLLQANAQRRQLPMALLLFDIDHFKQINDELGHQAGDAMLSALGGLTAGFVRQGDLVGRLGGDEFAVLLFDCPLTAAQLIADRLREQVRTLHTDDGRPLSISAGLTTLAADEDFAAAYSRADVALYAAKAAGRNRIQLHASAMTAAPAGA</sequence>
<dbReference type="FunFam" id="3.30.70.270:FF:000001">
    <property type="entry name" value="Diguanylate cyclase domain protein"/>
    <property type="match status" value="1"/>
</dbReference>
<dbReference type="InterPro" id="IPR050469">
    <property type="entry name" value="Diguanylate_Cyclase"/>
</dbReference>